<evidence type="ECO:0000256" key="2">
    <source>
        <dbReference type="SAM" id="MobiDB-lite"/>
    </source>
</evidence>
<dbReference type="InterPro" id="IPR013087">
    <property type="entry name" value="Znf_C2H2_type"/>
</dbReference>
<dbReference type="PROSITE" id="PS50157">
    <property type="entry name" value="ZINC_FINGER_C2H2_2"/>
    <property type="match status" value="1"/>
</dbReference>
<dbReference type="PROSITE" id="PS00028">
    <property type="entry name" value="ZINC_FINGER_C2H2_1"/>
    <property type="match status" value="1"/>
</dbReference>
<dbReference type="Proteomes" id="UP000030764">
    <property type="component" value="Unassembled WGS sequence"/>
</dbReference>
<keyword evidence="1" id="KW-0479">Metal-binding</keyword>
<reference evidence="4 5" key="1">
    <citation type="journal article" date="2014" name="Nat. Genet.">
        <title>Genome and transcriptome of the porcine whipworm Trichuris suis.</title>
        <authorList>
            <person name="Jex A.R."/>
            <person name="Nejsum P."/>
            <person name="Schwarz E.M."/>
            <person name="Hu L."/>
            <person name="Young N.D."/>
            <person name="Hall R.S."/>
            <person name="Korhonen P.K."/>
            <person name="Liao S."/>
            <person name="Thamsborg S."/>
            <person name="Xia J."/>
            <person name="Xu P."/>
            <person name="Wang S."/>
            <person name="Scheerlinck J.P."/>
            <person name="Hofmann A."/>
            <person name="Sternberg P.W."/>
            <person name="Wang J."/>
            <person name="Gasser R.B."/>
        </authorList>
    </citation>
    <scope>NUCLEOTIDE SEQUENCE [LARGE SCALE GENOMIC DNA]</scope>
    <source>
        <strain evidence="4">DCEP-RM93M</strain>
    </source>
</reference>
<dbReference type="EMBL" id="KL363211">
    <property type="protein sequence ID" value="KFD54092.1"/>
    <property type="molecule type" value="Genomic_DNA"/>
</dbReference>
<evidence type="ECO:0000256" key="1">
    <source>
        <dbReference type="PROSITE-ProRule" id="PRU00042"/>
    </source>
</evidence>
<feature type="domain" description="C2H2-type" evidence="3">
    <location>
        <begin position="105"/>
        <end position="133"/>
    </location>
</feature>
<accession>A0A085MA46</accession>
<dbReference type="GO" id="GO:0008270">
    <property type="term" value="F:zinc ion binding"/>
    <property type="evidence" value="ECO:0007669"/>
    <property type="project" value="UniProtKB-KW"/>
</dbReference>
<evidence type="ECO:0000313" key="5">
    <source>
        <dbReference type="Proteomes" id="UP000030764"/>
    </source>
</evidence>
<proteinExistence type="predicted"/>
<keyword evidence="1" id="KW-0863">Zinc-finger</keyword>
<gene>
    <name evidence="4" type="ORF">M513_05111</name>
</gene>
<dbReference type="AlphaFoldDB" id="A0A085MA46"/>
<evidence type="ECO:0000313" key="4">
    <source>
        <dbReference type="EMBL" id="KFD54092.1"/>
    </source>
</evidence>
<keyword evidence="1" id="KW-0862">Zinc</keyword>
<feature type="region of interest" description="Disordered" evidence="2">
    <location>
        <begin position="1"/>
        <end position="22"/>
    </location>
</feature>
<evidence type="ECO:0000259" key="3">
    <source>
        <dbReference type="PROSITE" id="PS50157"/>
    </source>
</evidence>
<protein>
    <recommendedName>
        <fullName evidence="3">C2H2-type domain-containing protein</fullName>
    </recommendedName>
</protein>
<keyword evidence="5" id="KW-1185">Reference proteome</keyword>
<feature type="non-terminal residue" evidence="4">
    <location>
        <position position="204"/>
    </location>
</feature>
<organism evidence="4 5">
    <name type="scientific">Trichuris suis</name>
    <name type="common">pig whipworm</name>
    <dbReference type="NCBI Taxonomy" id="68888"/>
    <lineage>
        <taxon>Eukaryota</taxon>
        <taxon>Metazoa</taxon>
        <taxon>Ecdysozoa</taxon>
        <taxon>Nematoda</taxon>
        <taxon>Enoplea</taxon>
        <taxon>Dorylaimia</taxon>
        <taxon>Trichinellida</taxon>
        <taxon>Trichuridae</taxon>
        <taxon>Trichuris</taxon>
    </lineage>
</organism>
<name>A0A085MA46_9BILA</name>
<sequence>MTSTTEATPQRDPERTAGGDGAETVAVEYPGPFRCPVCVRVDAVAHSFVEQLRRHNVEPSFTCGKCRRAFPTIHGVATHHGKCGRTVTRRRPSERHDEEPPPLRFVCLECGAQFSKATGLQLHWRSAHIEEFMSERPRELRKRWSEFEKHALAALEAKLPETLYNVNQVLSKQLFEEHGLTRNVEMIKGQRRLEGYKRLVLSLR</sequence>
<dbReference type="Gene3D" id="3.30.160.60">
    <property type="entry name" value="Classic Zinc Finger"/>
    <property type="match status" value="1"/>
</dbReference>